<evidence type="ECO:0000256" key="2">
    <source>
        <dbReference type="ARBA" id="ARBA00022723"/>
    </source>
</evidence>
<evidence type="ECO:0000256" key="1">
    <source>
        <dbReference type="ARBA" id="ARBA00022448"/>
    </source>
</evidence>
<dbReference type="Proteomes" id="UP000253792">
    <property type="component" value="Unassembled WGS sequence"/>
</dbReference>
<protein>
    <submittedName>
        <fullName evidence="6">Ferredoxin family protein</fullName>
    </submittedName>
</protein>
<evidence type="ECO:0000313" key="6">
    <source>
        <dbReference type="EMBL" id="RDB54258.1"/>
    </source>
</evidence>
<dbReference type="GO" id="GO:0005506">
    <property type="term" value="F:iron ion binding"/>
    <property type="evidence" value="ECO:0007669"/>
    <property type="project" value="InterPro"/>
</dbReference>
<gene>
    <name evidence="6" type="ORF">C1880_09665</name>
</gene>
<dbReference type="PIRSF" id="PIRSF036548">
    <property type="entry name" value="Fdx_FixX"/>
    <property type="match status" value="1"/>
</dbReference>
<dbReference type="AlphaFoldDB" id="A0A369L8G9"/>
<dbReference type="RefSeq" id="WP_114621279.1">
    <property type="nucleotide sequence ID" value="NZ_PPTP01000020.1"/>
</dbReference>
<keyword evidence="5" id="KW-0411">Iron-sulfur</keyword>
<sequence length="103" mass="11314">MSKVCEITVNVDEALSVNKYEVDEETPHIELAEDDGSEAYDEEFLKLVRVCPAALYKVDGDGAKSFDYAGCLECGTCRIACEGTIVKKWVNPGPTMGIEYRLG</sequence>
<proteinExistence type="predicted"/>
<dbReference type="Gene3D" id="3.30.70.20">
    <property type="match status" value="1"/>
</dbReference>
<dbReference type="EMBL" id="PPTP01000020">
    <property type="protein sequence ID" value="RDB54258.1"/>
    <property type="molecule type" value="Genomic_DNA"/>
</dbReference>
<keyword evidence="7" id="KW-1185">Reference proteome</keyword>
<keyword evidence="4" id="KW-0408">Iron</keyword>
<dbReference type="InterPro" id="IPR012206">
    <property type="entry name" value="Fd_FixX"/>
</dbReference>
<evidence type="ECO:0000256" key="3">
    <source>
        <dbReference type="ARBA" id="ARBA00022982"/>
    </source>
</evidence>
<keyword evidence="3" id="KW-0249">Electron transport</keyword>
<dbReference type="InterPro" id="IPR017900">
    <property type="entry name" value="4Fe4S_Fe_S_CS"/>
</dbReference>
<comment type="caution">
    <text evidence="6">The sequence shown here is derived from an EMBL/GenBank/DDBJ whole genome shotgun (WGS) entry which is preliminary data.</text>
</comment>
<evidence type="ECO:0000256" key="5">
    <source>
        <dbReference type="ARBA" id="ARBA00023014"/>
    </source>
</evidence>
<dbReference type="PANTHER" id="PTHR43082:SF3">
    <property type="entry name" value="FERREDOXIN-LIKE PROTEIN YDIT"/>
    <property type="match status" value="1"/>
</dbReference>
<dbReference type="PROSITE" id="PS00198">
    <property type="entry name" value="4FE4S_FER_1"/>
    <property type="match status" value="1"/>
</dbReference>
<keyword evidence="1" id="KW-0813">Transport</keyword>
<organism evidence="6 7">
    <name type="scientific">Senegalimassilia anaerobia</name>
    <dbReference type="NCBI Taxonomy" id="1473216"/>
    <lineage>
        <taxon>Bacteria</taxon>
        <taxon>Bacillati</taxon>
        <taxon>Actinomycetota</taxon>
        <taxon>Coriobacteriia</taxon>
        <taxon>Coriobacteriales</taxon>
        <taxon>Coriobacteriaceae</taxon>
        <taxon>Senegalimassilia</taxon>
    </lineage>
</organism>
<evidence type="ECO:0000256" key="4">
    <source>
        <dbReference type="ARBA" id="ARBA00023004"/>
    </source>
</evidence>
<dbReference type="OrthoDB" id="9800260at2"/>
<dbReference type="PANTHER" id="PTHR43082">
    <property type="entry name" value="FERREDOXIN-LIKE"/>
    <property type="match status" value="1"/>
</dbReference>
<dbReference type="GO" id="GO:0051536">
    <property type="term" value="F:iron-sulfur cluster binding"/>
    <property type="evidence" value="ECO:0007669"/>
    <property type="project" value="UniProtKB-KW"/>
</dbReference>
<evidence type="ECO:0000313" key="7">
    <source>
        <dbReference type="Proteomes" id="UP000253792"/>
    </source>
</evidence>
<reference evidence="6 7" key="1">
    <citation type="journal article" date="2018" name="Elife">
        <title>Discovery and characterization of a prevalent human gut bacterial enzyme sufficient for the inactivation of a family of plant toxins.</title>
        <authorList>
            <person name="Koppel N."/>
            <person name="Bisanz J.E."/>
            <person name="Pandelia M.E."/>
            <person name="Turnbaugh P.J."/>
            <person name="Balskus E.P."/>
        </authorList>
    </citation>
    <scope>NUCLEOTIDE SEQUENCE [LARGE SCALE GENOMIC DNA]</scope>
    <source>
        <strain evidence="7">anaerobia AP69FAA</strain>
    </source>
</reference>
<accession>A0A369L8G9</accession>
<name>A0A369L8G9_9ACTN</name>
<keyword evidence="2" id="KW-0479">Metal-binding</keyword>
<dbReference type="SUPFAM" id="SSF54862">
    <property type="entry name" value="4Fe-4S ferredoxins"/>
    <property type="match status" value="1"/>
</dbReference>